<accession>A0ABN2VPF3</accession>
<comment type="caution">
    <text evidence="1">The sequence shown here is derived from an EMBL/GenBank/DDBJ whole genome shotgun (WGS) entry which is preliminary data.</text>
</comment>
<dbReference type="Proteomes" id="UP001500751">
    <property type="component" value="Unassembled WGS sequence"/>
</dbReference>
<dbReference type="RefSeq" id="WP_425559442.1">
    <property type="nucleotide sequence ID" value="NZ_BAAAQN010000129.1"/>
</dbReference>
<protein>
    <submittedName>
        <fullName evidence="1">Uncharacterized protein</fullName>
    </submittedName>
</protein>
<proteinExistence type="predicted"/>
<keyword evidence="2" id="KW-1185">Reference proteome</keyword>
<evidence type="ECO:0000313" key="1">
    <source>
        <dbReference type="EMBL" id="GAA2067759.1"/>
    </source>
</evidence>
<reference evidence="1 2" key="1">
    <citation type="journal article" date="2019" name="Int. J. Syst. Evol. Microbiol.">
        <title>The Global Catalogue of Microorganisms (GCM) 10K type strain sequencing project: providing services to taxonomists for standard genome sequencing and annotation.</title>
        <authorList>
            <consortium name="The Broad Institute Genomics Platform"/>
            <consortium name="The Broad Institute Genome Sequencing Center for Infectious Disease"/>
            <person name="Wu L."/>
            <person name="Ma J."/>
        </authorList>
    </citation>
    <scope>NUCLEOTIDE SEQUENCE [LARGE SCALE GENOMIC DNA]</scope>
    <source>
        <strain evidence="1 2">JCM 16014</strain>
    </source>
</reference>
<dbReference type="EMBL" id="BAAAQN010000129">
    <property type="protein sequence ID" value="GAA2067759.1"/>
    <property type="molecule type" value="Genomic_DNA"/>
</dbReference>
<gene>
    <name evidence="1" type="ORF">GCM10009839_94270</name>
</gene>
<name>A0ABN2VPF3_9ACTN</name>
<sequence>MRNLPPQDLCPVNLSEHVAIGTTDKIALPETVNTLDPAHASATGCWSALS</sequence>
<organism evidence="1 2">
    <name type="scientific">Catenulispora yoronensis</name>
    <dbReference type="NCBI Taxonomy" id="450799"/>
    <lineage>
        <taxon>Bacteria</taxon>
        <taxon>Bacillati</taxon>
        <taxon>Actinomycetota</taxon>
        <taxon>Actinomycetes</taxon>
        <taxon>Catenulisporales</taxon>
        <taxon>Catenulisporaceae</taxon>
        <taxon>Catenulispora</taxon>
    </lineage>
</organism>
<evidence type="ECO:0000313" key="2">
    <source>
        <dbReference type="Proteomes" id="UP001500751"/>
    </source>
</evidence>